<reference evidence="11" key="1">
    <citation type="submission" date="2017-02" db="EMBL/GenBank/DDBJ databases">
        <authorList>
            <person name="Mornico D."/>
        </authorList>
    </citation>
    <scope>NUCLEOTIDE SEQUENCE [LARGE SCALE GENOMIC DNA]</scope>
</reference>
<keyword evidence="5" id="KW-1015">Disulfide bond</keyword>
<evidence type="ECO:0000313" key="10">
    <source>
        <dbReference type="EMBL" id="SJM38187.1"/>
    </source>
</evidence>
<keyword evidence="11" id="KW-1185">Reference proteome</keyword>
<evidence type="ECO:0000256" key="2">
    <source>
        <dbReference type="ARBA" id="ARBA00009813"/>
    </source>
</evidence>
<dbReference type="InterPro" id="IPR036249">
    <property type="entry name" value="Thioredoxin-like_sf"/>
</dbReference>
<dbReference type="RefSeq" id="WP_077449551.1">
    <property type="nucleotide sequence ID" value="NZ_FUGD01000129.1"/>
</dbReference>
<keyword evidence="4 7" id="KW-0574">Periplasm</keyword>
<evidence type="ECO:0000256" key="7">
    <source>
        <dbReference type="RuleBase" id="RU364038"/>
    </source>
</evidence>
<evidence type="ECO:0000256" key="5">
    <source>
        <dbReference type="ARBA" id="ARBA00023157"/>
    </source>
</evidence>
<evidence type="ECO:0000313" key="11">
    <source>
        <dbReference type="Proteomes" id="UP000188169"/>
    </source>
</evidence>
<gene>
    <name evidence="10" type="primary">dsbC_2</name>
    <name evidence="10" type="ORF">A1019T_02177</name>
</gene>
<dbReference type="CDD" id="cd03020">
    <property type="entry name" value="DsbA_DsbC_DsbG"/>
    <property type="match status" value="1"/>
</dbReference>
<comment type="subcellular location">
    <subcellularLocation>
        <location evidence="1 7">Periplasm</location>
    </subcellularLocation>
</comment>
<dbReference type="PROSITE" id="PS51257">
    <property type="entry name" value="PROKAR_LIPOPROTEIN"/>
    <property type="match status" value="1"/>
</dbReference>
<proteinExistence type="inferred from homology"/>
<dbReference type="PANTHER" id="PTHR35272:SF3">
    <property type="entry name" value="THIOL:DISULFIDE INTERCHANGE PROTEIN DSBC"/>
    <property type="match status" value="1"/>
</dbReference>
<dbReference type="Gene3D" id="3.10.450.70">
    <property type="entry name" value="Disulphide bond isomerase, DsbC/G, N-terminal"/>
    <property type="match status" value="1"/>
</dbReference>
<organism evidence="10 11">
    <name type="scientific">Psychrobacter pasteurii</name>
    <dbReference type="NCBI Taxonomy" id="1945520"/>
    <lineage>
        <taxon>Bacteria</taxon>
        <taxon>Pseudomonadati</taxon>
        <taxon>Pseudomonadota</taxon>
        <taxon>Gammaproteobacteria</taxon>
        <taxon>Moraxellales</taxon>
        <taxon>Moraxellaceae</taxon>
        <taxon>Psychrobacter</taxon>
    </lineage>
</organism>
<dbReference type="GO" id="GO:0042597">
    <property type="term" value="C:periplasmic space"/>
    <property type="evidence" value="ECO:0007669"/>
    <property type="project" value="UniProtKB-SubCell"/>
</dbReference>
<dbReference type="EMBL" id="FUGD01000129">
    <property type="protein sequence ID" value="SJM38187.1"/>
    <property type="molecule type" value="Genomic_DNA"/>
</dbReference>
<comment type="similarity">
    <text evidence="2 7">Belongs to the thioredoxin family. DsbC subfamily.</text>
</comment>
<name>A0A1R4EI29_9GAMM</name>
<evidence type="ECO:0000256" key="6">
    <source>
        <dbReference type="ARBA" id="ARBA00023284"/>
    </source>
</evidence>
<feature type="domain" description="Disulphide bond isomerase DsbC/G N-terminal" evidence="8">
    <location>
        <begin position="51"/>
        <end position="118"/>
    </location>
</feature>
<dbReference type="Proteomes" id="UP000188169">
    <property type="component" value="Unassembled WGS sequence"/>
</dbReference>
<evidence type="ECO:0000259" key="9">
    <source>
        <dbReference type="Pfam" id="PF13098"/>
    </source>
</evidence>
<keyword evidence="6 7" id="KW-0676">Redox-active center</keyword>
<protein>
    <recommendedName>
        <fullName evidence="7">Thiol:disulfide interchange protein</fullName>
    </recommendedName>
</protein>
<dbReference type="InterPro" id="IPR018950">
    <property type="entry name" value="DiS-bond_isomerase_DsbC/G_N"/>
</dbReference>
<dbReference type="InterPro" id="IPR051470">
    <property type="entry name" value="Thiol:disulfide_interchange"/>
</dbReference>
<dbReference type="OrthoDB" id="12976at2"/>
<dbReference type="STRING" id="1945520.A1019T_02177"/>
<dbReference type="InterPro" id="IPR033954">
    <property type="entry name" value="DiS-bond_Isoase_DsbC/G"/>
</dbReference>
<evidence type="ECO:0000256" key="4">
    <source>
        <dbReference type="ARBA" id="ARBA00022764"/>
    </source>
</evidence>
<dbReference type="Gene3D" id="3.40.30.10">
    <property type="entry name" value="Glutaredoxin"/>
    <property type="match status" value="1"/>
</dbReference>
<dbReference type="SUPFAM" id="SSF54423">
    <property type="entry name" value="DsbC/DsbG N-terminal domain-like"/>
    <property type="match status" value="1"/>
</dbReference>
<dbReference type="InterPro" id="IPR012336">
    <property type="entry name" value="Thioredoxin-like_fold"/>
</dbReference>
<keyword evidence="3 7" id="KW-0732">Signal</keyword>
<sequence length="273" mass="29009">MINLFTKSFFTSSPALPKAALLTLAVAITGCNSNSTEAKQNKPATSSTTASFESDATVVKAIEDNLKASGIEQKILSAVPTSMENIYWVNAEGAPAFYSDKEGRHIILGQILEVGNGQPVEISSELTAKVAKDKLAAVPKEEIIIYPAKGQTKAIVYSFTDADCPYCTKMHSEMDQLNAEGIEVRYLAWPRSQGSVPKMEAIWCSDDPKSAMDRAKKGETITAPTCDSPVQSHIDLGLSLGVSGTPAVFTESGIQIGGYLPAKDMAAAAIANK</sequence>
<feature type="domain" description="Thioredoxin-like fold" evidence="9">
    <location>
        <begin position="148"/>
        <end position="268"/>
    </location>
</feature>
<comment type="function">
    <text evidence="7">Required for disulfide bond formation in some periplasmic proteins. Acts by transferring its disulfide bond to other proteins and is reduced in the process.</text>
</comment>
<dbReference type="PANTHER" id="PTHR35272">
    <property type="entry name" value="THIOL:DISULFIDE INTERCHANGE PROTEIN DSBC-RELATED"/>
    <property type="match status" value="1"/>
</dbReference>
<dbReference type="SUPFAM" id="SSF52833">
    <property type="entry name" value="Thioredoxin-like"/>
    <property type="match status" value="1"/>
</dbReference>
<dbReference type="AlphaFoldDB" id="A0A1R4EI29"/>
<dbReference type="InterPro" id="IPR009094">
    <property type="entry name" value="DiS-bond_isomerase_DsbC/G_N_sf"/>
</dbReference>
<dbReference type="Pfam" id="PF10411">
    <property type="entry name" value="DsbC_N"/>
    <property type="match status" value="1"/>
</dbReference>
<evidence type="ECO:0000256" key="3">
    <source>
        <dbReference type="ARBA" id="ARBA00022729"/>
    </source>
</evidence>
<evidence type="ECO:0000256" key="1">
    <source>
        <dbReference type="ARBA" id="ARBA00004418"/>
    </source>
</evidence>
<evidence type="ECO:0000259" key="8">
    <source>
        <dbReference type="Pfam" id="PF10411"/>
    </source>
</evidence>
<accession>A0A1R4EI29</accession>
<dbReference type="Pfam" id="PF13098">
    <property type="entry name" value="Thioredoxin_2"/>
    <property type="match status" value="1"/>
</dbReference>